<dbReference type="Pfam" id="PF00646">
    <property type="entry name" value="F-box"/>
    <property type="match status" value="1"/>
</dbReference>
<dbReference type="InterPro" id="IPR055411">
    <property type="entry name" value="LRR_FXL15/At3g58940/PEG3-like"/>
</dbReference>
<gene>
    <name evidence="3" type="primary">25483444</name>
    <name evidence="2" type="ordered locus">MTR_1g053025</name>
</gene>
<organism evidence="2 4">
    <name type="scientific">Medicago truncatula</name>
    <name type="common">Barrel medic</name>
    <name type="synonym">Medicago tribuloides</name>
    <dbReference type="NCBI Taxonomy" id="3880"/>
    <lineage>
        <taxon>Eukaryota</taxon>
        <taxon>Viridiplantae</taxon>
        <taxon>Streptophyta</taxon>
        <taxon>Embryophyta</taxon>
        <taxon>Tracheophyta</taxon>
        <taxon>Spermatophyta</taxon>
        <taxon>Magnoliopsida</taxon>
        <taxon>eudicotyledons</taxon>
        <taxon>Gunneridae</taxon>
        <taxon>Pentapetalae</taxon>
        <taxon>rosids</taxon>
        <taxon>fabids</taxon>
        <taxon>Fabales</taxon>
        <taxon>Fabaceae</taxon>
        <taxon>Papilionoideae</taxon>
        <taxon>50 kb inversion clade</taxon>
        <taxon>NPAAA clade</taxon>
        <taxon>Hologalegina</taxon>
        <taxon>IRL clade</taxon>
        <taxon>Trifolieae</taxon>
        <taxon>Medicago</taxon>
    </lineage>
</organism>
<dbReference type="PANTHER" id="PTHR31900">
    <property type="entry name" value="F-BOX/RNI SUPERFAMILY PROTEIN-RELATED"/>
    <property type="match status" value="1"/>
</dbReference>
<proteinExistence type="predicted"/>
<dbReference type="SUPFAM" id="SSF52047">
    <property type="entry name" value="RNI-like"/>
    <property type="match status" value="1"/>
</dbReference>
<dbReference type="STRING" id="3880.A0A072VHX0"/>
<reference evidence="2 4" key="1">
    <citation type="journal article" date="2011" name="Nature">
        <title>The Medicago genome provides insight into the evolution of rhizobial symbioses.</title>
        <authorList>
            <person name="Young N.D."/>
            <person name="Debelle F."/>
            <person name="Oldroyd G.E."/>
            <person name="Geurts R."/>
            <person name="Cannon S.B."/>
            <person name="Udvardi M.K."/>
            <person name="Benedito V.A."/>
            <person name="Mayer K.F."/>
            <person name="Gouzy J."/>
            <person name="Schoof H."/>
            <person name="Van de Peer Y."/>
            <person name="Proost S."/>
            <person name="Cook D.R."/>
            <person name="Meyers B.C."/>
            <person name="Spannagl M."/>
            <person name="Cheung F."/>
            <person name="De Mita S."/>
            <person name="Krishnakumar V."/>
            <person name="Gundlach H."/>
            <person name="Zhou S."/>
            <person name="Mudge J."/>
            <person name="Bharti A.K."/>
            <person name="Murray J.D."/>
            <person name="Naoumkina M.A."/>
            <person name="Rosen B."/>
            <person name="Silverstein K.A."/>
            <person name="Tang H."/>
            <person name="Rombauts S."/>
            <person name="Zhao P.X."/>
            <person name="Zhou P."/>
            <person name="Barbe V."/>
            <person name="Bardou P."/>
            <person name="Bechner M."/>
            <person name="Bellec A."/>
            <person name="Berger A."/>
            <person name="Berges H."/>
            <person name="Bidwell S."/>
            <person name="Bisseling T."/>
            <person name="Choisne N."/>
            <person name="Couloux A."/>
            <person name="Denny R."/>
            <person name="Deshpande S."/>
            <person name="Dai X."/>
            <person name="Doyle J.J."/>
            <person name="Dudez A.M."/>
            <person name="Farmer A.D."/>
            <person name="Fouteau S."/>
            <person name="Franken C."/>
            <person name="Gibelin C."/>
            <person name="Gish J."/>
            <person name="Goldstein S."/>
            <person name="Gonzalez A.J."/>
            <person name="Green P.J."/>
            <person name="Hallab A."/>
            <person name="Hartog M."/>
            <person name="Hua A."/>
            <person name="Humphray S.J."/>
            <person name="Jeong D.H."/>
            <person name="Jing Y."/>
            <person name="Jocker A."/>
            <person name="Kenton S.M."/>
            <person name="Kim D.J."/>
            <person name="Klee K."/>
            <person name="Lai H."/>
            <person name="Lang C."/>
            <person name="Lin S."/>
            <person name="Macmil S.L."/>
            <person name="Magdelenat G."/>
            <person name="Matthews L."/>
            <person name="McCorrison J."/>
            <person name="Monaghan E.L."/>
            <person name="Mun J.H."/>
            <person name="Najar F.Z."/>
            <person name="Nicholson C."/>
            <person name="Noirot C."/>
            <person name="O'Bleness M."/>
            <person name="Paule C.R."/>
            <person name="Poulain J."/>
            <person name="Prion F."/>
            <person name="Qin B."/>
            <person name="Qu C."/>
            <person name="Retzel E.F."/>
            <person name="Riddle C."/>
            <person name="Sallet E."/>
            <person name="Samain S."/>
            <person name="Samson N."/>
            <person name="Sanders I."/>
            <person name="Saurat O."/>
            <person name="Scarpelli C."/>
            <person name="Schiex T."/>
            <person name="Segurens B."/>
            <person name="Severin A.J."/>
            <person name="Sherrier D.J."/>
            <person name="Shi R."/>
            <person name="Sims S."/>
            <person name="Singer S.R."/>
            <person name="Sinharoy S."/>
            <person name="Sterck L."/>
            <person name="Viollet A."/>
            <person name="Wang B.B."/>
            <person name="Wang K."/>
            <person name="Wang M."/>
            <person name="Wang X."/>
            <person name="Warfsmann J."/>
            <person name="Weissenbach J."/>
            <person name="White D.D."/>
            <person name="White J.D."/>
            <person name="Wiley G.B."/>
            <person name="Wincker P."/>
            <person name="Xing Y."/>
            <person name="Yang L."/>
            <person name="Yao Z."/>
            <person name="Ying F."/>
            <person name="Zhai J."/>
            <person name="Zhou L."/>
            <person name="Zuber A."/>
            <person name="Denarie J."/>
            <person name="Dixon R.A."/>
            <person name="May G.D."/>
            <person name="Schwartz D.C."/>
            <person name="Rogers J."/>
            <person name="Quetier F."/>
            <person name="Town C.D."/>
            <person name="Roe B.A."/>
        </authorList>
    </citation>
    <scope>NUCLEOTIDE SEQUENCE [LARGE SCALE GENOMIC DNA]</scope>
    <source>
        <strain evidence="2">A17</strain>
        <strain evidence="3 4">cv. Jemalong A17</strain>
    </source>
</reference>
<keyword evidence="4" id="KW-1185">Reference proteome</keyword>
<evidence type="ECO:0000313" key="3">
    <source>
        <dbReference type="EnsemblPlants" id="KEH41629"/>
    </source>
</evidence>
<reference evidence="3" key="3">
    <citation type="submission" date="2015-04" db="UniProtKB">
        <authorList>
            <consortium name="EnsemblPlants"/>
        </authorList>
    </citation>
    <scope>IDENTIFICATION</scope>
    <source>
        <strain evidence="3">cv. Jemalong A17</strain>
    </source>
</reference>
<sequence length="389" mass="44623">MDMISNLPDNIIVFCILSLLTTKEAFATSILSKRWTHLCHFVPKIDFTNIIVNSDESNSRFIQFVNSVLASRDAVFSHFINSFCLEIQYGNPNLAHLSIPSIVKWVNHVVERRLEYLCLCLHVNNLPKFPISTLGCKTLVTLKLRGFHLVGFSLPSIGLPSLRTLHLKNIEFTGIQGFMLVLAGCPMLENLRVSDIYFHEEEEDSLTIQEVKSFSFPKLTRAKVTRFWSSYFPMKALSKSEYLCIDAYWFEDFIYEVNQPYSNSPIFHNLTHLQLRDSWDWVAQVLLHCPKVQHLELYQDPNGIPLTKNEQENWVEPEFVPECLLSCLGSCTIGDFSGLPVHLGLAKFILKNSRILEIMIIWSKREQAEIERKLSACPKASAACELIVY</sequence>
<evidence type="ECO:0000259" key="1">
    <source>
        <dbReference type="SMART" id="SM00579"/>
    </source>
</evidence>
<dbReference type="SUPFAM" id="SSF81383">
    <property type="entry name" value="F-box domain"/>
    <property type="match status" value="1"/>
</dbReference>
<dbReference type="Pfam" id="PF24758">
    <property type="entry name" value="LRR_At5g56370"/>
    <property type="match status" value="1"/>
</dbReference>
<dbReference type="InterPro" id="IPR001810">
    <property type="entry name" value="F-box_dom"/>
</dbReference>
<reference evidence="2 4" key="2">
    <citation type="journal article" date="2014" name="BMC Genomics">
        <title>An improved genome release (version Mt4.0) for the model legume Medicago truncatula.</title>
        <authorList>
            <person name="Tang H."/>
            <person name="Krishnakumar V."/>
            <person name="Bidwell S."/>
            <person name="Rosen B."/>
            <person name="Chan A."/>
            <person name="Zhou S."/>
            <person name="Gentzbittel L."/>
            <person name="Childs K.L."/>
            <person name="Yandell M."/>
            <person name="Gundlach H."/>
            <person name="Mayer K.F."/>
            <person name="Schwartz D.C."/>
            <person name="Town C.D."/>
        </authorList>
    </citation>
    <scope>GENOME REANNOTATION</scope>
    <source>
        <strain evidence="2">A17</strain>
        <strain evidence="3 4">cv. Jemalong A17</strain>
    </source>
</reference>
<dbReference type="InterPro" id="IPR036047">
    <property type="entry name" value="F-box-like_dom_sf"/>
</dbReference>
<dbReference type="KEGG" id="mtr:25483444"/>
<dbReference type="Pfam" id="PF08387">
    <property type="entry name" value="FBD"/>
    <property type="match status" value="1"/>
</dbReference>
<dbReference type="Gene3D" id="3.80.10.10">
    <property type="entry name" value="Ribonuclease Inhibitor"/>
    <property type="match status" value="1"/>
</dbReference>
<dbReference type="InterPro" id="IPR050232">
    <property type="entry name" value="FBL13/AtMIF1-like"/>
</dbReference>
<evidence type="ECO:0000313" key="4">
    <source>
        <dbReference type="Proteomes" id="UP000002051"/>
    </source>
</evidence>
<dbReference type="InterPro" id="IPR006566">
    <property type="entry name" value="FBD"/>
</dbReference>
<dbReference type="EMBL" id="CM001217">
    <property type="protein sequence ID" value="KEH41629.1"/>
    <property type="molecule type" value="Genomic_DNA"/>
</dbReference>
<name>A0A072VHX0_MEDTR</name>
<dbReference type="HOGENOM" id="CLU_010721_1_0_1"/>
<dbReference type="AlphaFoldDB" id="A0A072VHX0"/>
<dbReference type="OrthoDB" id="612216at2759"/>
<dbReference type="SMART" id="SM00579">
    <property type="entry name" value="FBD"/>
    <property type="match status" value="1"/>
</dbReference>
<dbReference type="InterPro" id="IPR032675">
    <property type="entry name" value="LRR_dom_sf"/>
</dbReference>
<evidence type="ECO:0000313" key="2">
    <source>
        <dbReference type="EMBL" id="KEH41629.1"/>
    </source>
</evidence>
<dbReference type="Proteomes" id="UP000002051">
    <property type="component" value="Unassembled WGS sequence"/>
</dbReference>
<accession>A0A072VHX0</accession>
<protein>
    <submittedName>
        <fullName evidence="2">F-box/RNI/FBD-like domain protein</fullName>
    </submittedName>
</protein>
<feature type="domain" description="FBD" evidence="1">
    <location>
        <begin position="322"/>
        <end position="389"/>
    </location>
</feature>
<dbReference type="PANTHER" id="PTHR31900:SF34">
    <property type="entry name" value="EMB|CAB62440.1-RELATED"/>
    <property type="match status" value="1"/>
</dbReference>
<dbReference type="EnsemblPlants" id="KEH41629">
    <property type="protein sequence ID" value="KEH41629"/>
    <property type="gene ID" value="MTR_1g053025"/>
</dbReference>